<proteinExistence type="predicted"/>
<comment type="caution">
    <text evidence="5">The sequence shown here is derived from an EMBL/GenBank/DDBJ whole genome shotgun (WGS) entry which is preliminary data.</text>
</comment>
<dbReference type="PANTHER" id="PTHR46558">
    <property type="entry name" value="TRACRIPTIONAL REGULATORY PROTEIN-RELATED-RELATED"/>
    <property type="match status" value="1"/>
</dbReference>
<dbReference type="GO" id="GO:0003677">
    <property type="term" value="F:DNA binding"/>
    <property type="evidence" value="ECO:0007669"/>
    <property type="project" value="UniProtKB-KW"/>
</dbReference>
<protein>
    <submittedName>
        <fullName evidence="5">Helix-turn-helix transcriptional regulator</fullName>
    </submittedName>
</protein>
<accession>A0A5P0ZEY7</accession>
<dbReference type="SUPFAM" id="SSF47413">
    <property type="entry name" value="lambda repressor-like DNA-binding domains"/>
    <property type="match status" value="1"/>
</dbReference>
<keyword evidence="1" id="KW-0238">DNA-binding</keyword>
<name>A0A5P0ZEY7_9LACO</name>
<dbReference type="RefSeq" id="WP_153381668.1">
    <property type="nucleotide sequence ID" value="NZ_VDFM01000001.1"/>
</dbReference>
<organism evidence="5 6">
    <name type="scientific">Companilactobacillus mishanensis</name>
    <dbReference type="NCBI Taxonomy" id="2486008"/>
    <lineage>
        <taxon>Bacteria</taxon>
        <taxon>Bacillati</taxon>
        <taxon>Bacillota</taxon>
        <taxon>Bacilli</taxon>
        <taxon>Lactobacillales</taxon>
        <taxon>Lactobacillaceae</taxon>
        <taxon>Companilactobacillus</taxon>
    </lineage>
</organism>
<dbReference type="CDD" id="cd00093">
    <property type="entry name" value="HTH_XRE"/>
    <property type="match status" value="1"/>
</dbReference>
<evidence type="ECO:0000313" key="6">
    <source>
        <dbReference type="Proteomes" id="UP000380386"/>
    </source>
</evidence>
<evidence type="ECO:0000313" key="5">
    <source>
        <dbReference type="EMBL" id="MQS51617.1"/>
    </source>
</evidence>
<dbReference type="AlphaFoldDB" id="A0A5P0ZEY7"/>
<dbReference type="Gene3D" id="1.10.260.40">
    <property type="entry name" value="lambda repressor-like DNA-binding domains"/>
    <property type="match status" value="1"/>
</dbReference>
<dbReference type="EMBL" id="VDFM01000001">
    <property type="protein sequence ID" value="MQS51617.1"/>
    <property type="molecule type" value="Genomic_DNA"/>
</dbReference>
<dbReference type="InterPro" id="IPR010982">
    <property type="entry name" value="Lambda_DNA-bd_dom_sf"/>
</dbReference>
<dbReference type="PANTHER" id="PTHR46558:SF11">
    <property type="entry name" value="HTH-TYPE TRANSCRIPTIONAL REGULATOR XRE"/>
    <property type="match status" value="1"/>
</dbReference>
<feature type="domain" description="HTH cro/C1-type" evidence="3">
    <location>
        <begin position="8"/>
        <end position="62"/>
    </location>
</feature>
<dbReference type="EMBL" id="VDFN01000001">
    <property type="protein sequence ID" value="MQS44280.1"/>
    <property type="molecule type" value="Genomic_DNA"/>
</dbReference>
<reference evidence="6 7" key="1">
    <citation type="journal article" date="2019" name="Syst. Appl. Microbiol.">
        <title>Polyphasic characterization of two novel Lactobacillus spp. isolated from blown salami packages: Description of Lactobacillus halodurans sp. nov. and Lactobacillus salsicarnum sp. nov.</title>
        <authorList>
            <person name="Schuster J.A."/>
            <person name="Klingl A."/>
            <person name="Vogel R.F."/>
            <person name="Ehrmann M.A."/>
        </authorList>
    </citation>
    <scope>NUCLEOTIDE SEQUENCE [LARGE SCALE GENOMIC DNA]</scope>
    <source>
        <strain evidence="4 7">TMW 1.2098</strain>
        <strain evidence="5 6">TMW 1.2118</strain>
    </source>
</reference>
<dbReference type="Proteomes" id="UP000380386">
    <property type="component" value="Unassembled WGS sequence"/>
</dbReference>
<dbReference type="Pfam" id="PF01381">
    <property type="entry name" value="HTH_3"/>
    <property type="match status" value="1"/>
</dbReference>
<evidence type="ECO:0000256" key="1">
    <source>
        <dbReference type="ARBA" id="ARBA00023125"/>
    </source>
</evidence>
<dbReference type="InterPro" id="IPR001387">
    <property type="entry name" value="Cro/C1-type_HTH"/>
</dbReference>
<dbReference type="SMART" id="SM00530">
    <property type="entry name" value="HTH_XRE"/>
    <property type="match status" value="1"/>
</dbReference>
<dbReference type="PROSITE" id="PS50943">
    <property type="entry name" value="HTH_CROC1"/>
    <property type="match status" value="1"/>
</dbReference>
<keyword evidence="7" id="KW-1185">Reference proteome</keyword>
<evidence type="ECO:0000256" key="2">
    <source>
        <dbReference type="SAM" id="MobiDB-lite"/>
    </source>
</evidence>
<sequence>MSQLGERIKSLRKQKRLKQSDIAKTIGKSSMAISYYERGTREPDAHSLKLLADLLDTTTDYLLGATDNPNEVSQDAPNQEAVVATHLDTDYENLTDSEKKQIQDFIKLIKNQKK</sequence>
<dbReference type="OrthoDB" id="1863321at2"/>
<evidence type="ECO:0000313" key="4">
    <source>
        <dbReference type="EMBL" id="MQS44280.1"/>
    </source>
</evidence>
<gene>
    <name evidence="5" type="ORF">FHL02_01140</name>
    <name evidence="4" type="ORF">FHL03_02130</name>
</gene>
<feature type="region of interest" description="Disordered" evidence="2">
    <location>
        <begin position="1"/>
        <end position="20"/>
    </location>
</feature>
<evidence type="ECO:0000259" key="3">
    <source>
        <dbReference type="PROSITE" id="PS50943"/>
    </source>
</evidence>
<reference evidence="4" key="2">
    <citation type="submission" date="2019-05" db="EMBL/GenBank/DDBJ databases">
        <authorList>
            <person name="Schuster J.A."/>
            <person name="Ehrmann M.A."/>
        </authorList>
    </citation>
    <scope>NUCLEOTIDE SEQUENCE</scope>
    <source>
        <strain evidence="4">TMW 1.2098</strain>
    </source>
</reference>
<dbReference type="Proteomes" id="UP000436655">
    <property type="component" value="Unassembled WGS sequence"/>
</dbReference>
<evidence type="ECO:0000313" key="7">
    <source>
        <dbReference type="Proteomes" id="UP000436655"/>
    </source>
</evidence>